<evidence type="ECO:0000313" key="10">
    <source>
        <dbReference type="Proteomes" id="UP000293046"/>
    </source>
</evidence>
<dbReference type="EMBL" id="MK388099">
    <property type="protein sequence ID" value="QAV35355.1"/>
    <property type="molecule type" value="Genomic_DNA"/>
</dbReference>
<dbReference type="Proteomes" id="UP000292684">
    <property type="component" value="Segment"/>
</dbReference>
<name>A0A1S6LCQ1_9POXV</name>
<dbReference type="InterPro" id="IPR007585">
    <property type="entry name" value="Poxvirus_E2"/>
</dbReference>
<dbReference type="EMBL" id="MK388143">
    <property type="protein sequence ID" value="QAV42791.1"/>
    <property type="molecule type" value="Genomic_DNA"/>
</dbReference>
<sequence>MIPVSALKATYCSNTHESLAAAYKSLNVHDGLRLLAKNIHPPSLPKEWYPEVVETLPHKLYLFEPNHVSFVDLVTNIVRHTNVELYADHIHFYKNSILQTCTKDVVTKCVRFMTLYDDDIRYLRNRFYNVDTMLVDVNADSIRRLSYVFSDELTERILVQDYTMYDYMYEHQFFTYDFLTDMLYRYGIVPNNDGILEHVSIEGVLEILQSIRVDKDIFCFLDRLPKELLHHADLKAYVLQKIQSGVVQPYVPYAKEYLTQEDVGVYANIVFENAVVDLTLYALTKTELKTICSYIHKYEYFTSYIVDLLMKDGYIDLLASILDYVPAELLTEEICIRLVCESPTKVRIKQLPVHSSLIMAVCIQMGYDDLVDLLDEIDVATLLDKQANVLTAYSLTTNWYNDRRELLDEYITSYGFCSYKMNKLMFEYPLTPESIHYVFVKMDTNKKATLFYPTIVSSLFYLACSTYKLKTKKITGNKMVIPCKKLVKNDTESFCVDDEDSIRSVILYSNVPNVRIPLDDIGYETTRTGIRIQFNKYKEPYLTSGDDIITQLGTIGRLALYGLIYVPHTYFPSWIPVTDLVRGTPYTAPSKIEHGVVYKTYPTDFVEYKSLGRYVSNVYALSEPVSNFHAVINSFIQTLLLYIVIGSKYSIKNTDEFIQALVNSFFTGMKINEILTENITLVCSEVNRVKSYVQDEGFVIIKKNYLKETISLCEHICAAIIIDNCSHFDIK</sequence>
<evidence type="ECO:0000313" key="8">
    <source>
        <dbReference type="Proteomes" id="UP000291627"/>
    </source>
</evidence>
<reference evidence="8 9" key="1">
    <citation type="journal article" date="2019" name="J. Virol.">
        <title>Punctuated evolution of myxoma virus: rapid and disjunct evolution of a recent viral lineage in Australia.</title>
        <authorList>
            <person name="Eden J.-S."/>
            <person name="Kerr P.J."/>
            <person name="Holmes E.C."/>
        </authorList>
    </citation>
    <scope>NUCLEOTIDE SEQUENCE [LARGE SCALE GENOMIC DNA]</scope>
    <source>
        <strain evidence="1">Aust/SA/Coomandook/12-2013</strain>
        <strain evidence="3">Aust/SA/Mt Gambier/01-2015</strain>
        <strain evidence="7">Aust/SA/Mt Gambier/03-2015</strain>
        <strain evidence="6">Aust/SA/Mt Gambier/09-2015</strain>
        <strain evidence="4">Aust/SA/Quorn/03-2016</strain>
        <strain evidence="5">Aust/SA/Sandy Creek/04-2016</strain>
        <strain evidence="2">Aust/Vic/Wonga Park/03-2012</strain>
    </source>
</reference>
<dbReference type="EMBL" id="MK388094">
    <property type="protein sequence ID" value="QAV34510.1"/>
    <property type="molecule type" value="Genomic_DNA"/>
</dbReference>
<dbReference type="Proteomes" id="UP000294706">
    <property type="component" value="Segment"/>
</dbReference>
<dbReference type="EMBL" id="MK388128">
    <property type="protein sequence ID" value="QAV40256.1"/>
    <property type="molecule type" value="Genomic_DNA"/>
</dbReference>
<dbReference type="Proteomes" id="UP000292368">
    <property type="component" value="Segment"/>
</dbReference>
<evidence type="ECO:0000313" key="7">
    <source>
        <dbReference type="EMBL" id="QAV42791.1"/>
    </source>
</evidence>
<protein>
    <submittedName>
        <fullName evidence="4">M28L</fullName>
    </submittedName>
</protein>
<evidence type="ECO:0000313" key="3">
    <source>
        <dbReference type="EMBL" id="QAV38735.1"/>
    </source>
</evidence>
<evidence type="ECO:0000313" key="9">
    <source>
        <dbReference type="Proteomes" id="UP000291891"/>
    </source>
</evidence>
<dbReference type="EMBL" id="MK388135">
    <property type="protein sequence ID" value="QAV41439.1"/>
    <property type="molecule type" value="Genomic_DNA"/>
</dbReference>
<dbReference type="EMBL" id="MK388119">
    <property type="protein sequence ID" value="QAV38735.1"/>
    <property type="molecule type" value="Genomic_DNA"/>
</dbReference>
<evidence type="ECO:0000313" key="2">
    <source>
        <dbReference type="EMBL" id="QAV35355.1"/>
    </source>
</evidence>
<dbReference type="PIRSF" id="PIRSF015692">
    <property type="entry name" value="VAC_E2L"/>
    <property type="match status" value="1"/>
</dbReference>
<dbReference type="Pfam" id="PF04497">
    <property type="entry name" value="Pox_E2-like"/>
    <property type="match status" value="1"/>
</dbReference>
<organism evidence="4 10">
    <name type="scientific">Myxoma virus</name>
    <dbReference type="NCBI Taxonomy" id="10273"/>
    <lineage>
        <taxon>Viruses</taxon>
        <taxon>Varidnaviria</taxon>
        <taxon>Bamfordvirae</taxon>
        <taxon>Nucleocytoviricota</taxon>
        <taxon>Pokkesviricetes</taxon>
        <taxon>Chitovirales</taxon>
        <taxon>Poxviridae</taxon>
        <taxon>Chordopoxvirinae</taxon>
        <taxon>Leporipoxvirus</taxon>
        <taxon>Leporipoxvirus myxoma</taxon>
    </lineage>
</organism>
<dbReference type="Proteomes" id="UP000291891">
    <property type="component" value="Segment"/>
</dbReference>
<dbReference type="EMBL" id="MK388127">
    <property type="protein sequence ID" value="QAV40087.1"/>
    <property type="molecule type" value="Genomic_DNA"/>
</dbReference>
<gene>
    <name evidence="4" type="primary">m028L</name>
</gene>
<evidence type="ECO:0000313" key="4">
    <source>
        <dbReference type="EMBL" id="QAV40087.1"/>
    </source>
</evidence>
<dbReference type="InterPro" id="IPR021155">
    <property type="entry name" value="Poxvirus_E2/O1"/>
</dbReference>
<evidence type="ECO:0000313" key="1">
    <source>
        <dbReference type="EMBL" id="QAV34510.1"/>
    </source>
</evidence>
<accession>A0A1S6LCQ1</accession>
<dbReference type="Proteomes" id="UP000291627">
    <property type="component" value="Segment"/>
</dbReference>
<proteinExistence type="predicted"/>
<evidence type="ECO:0000313" key="6">
    <source>
        <dbReference type="EMBL" id="QAV41439.1"/>
    </source>
</evidence>
<dbReference type="Proteomes" id="UP000293753">
    <property type="component" value="Genome"/>
</dbReference>
<dbReference type="Proteomes" id="UP000293046">
    <property type="component" value="Segment"/>
</dbReference>
<evidence type="ECO:0000313" key="5">
    <source>
        <dbReference type="EMBL" id="QAV40256.1"/>
    </source>
</evidence>